<keyword evidence="4" id="KW-1185">Reference proteome</keyword>
<dbReference type="NCBIfam" id="NF033516">
    <property type="entry name" value="transpos_IS3"/>
    <property type="match status" value="1"/>
</dbReference>
<dbReference type="Gene3D" id="3.30.420.10">
    <property type="entry name" value="Ribonuclease H-like superfamily/Ribonuclease H"/>
    <property type="match status" value="1"/>
</dbReference>
<accession>A0ABT8QXC5</accession>
<organism evidence="3 4">
    <name type="scientific">Desulfosporosinus nitroreducens</name>
    <dbReference type="NCBI Taxonomy" id="2018668"/>
    <lineage>
        <taxon>Bacteria</taxon>
        <taxon>Bacillati</taxon>
        <taxon>Bacillota</taxon>
        <taxon>Clostridia</taxon>
        <taxon>Eubacteriales</taxon>
        <taxon>Desulfitobacteriaceae</taxon>
        <taxon>Desulfosporosinus</taxon>
    </lineage>
</organism>
<evidence type="ECO:0000313" key="3">
    <source>
        <dbReference type="EMBL" id="MDO0824521.1"/>
    </source>
</evidence>
<dbReference type="SUPFAM" id="SSF53098">
    <property type="entry name" value="Ribonuclease H-like"/>
    <property type="match status" value="1"/>
</dbReference>
<dbReference type="EMBL" id="JAMJEV010000015">
    <property type="protein sequence ID" value="MDO0824521.1"/>
    <property type="molecule type" value="Genomic_DNA"/>
</dbReference>
<name>A0ABT8QXC5_9FIRM</name>
<dbReference type="SUPFAM" id="SSF46689">
    <property type="entry name" value="Homeodomain-like"/>
    <property type="match status" value="2"/>
</dbReference>
<protein>
    <submittedName>
        <fullName evidence="3">IS3 family transposase</fullName>
    </submittedName>
</protein>
<dbReference type="PROSITE" id="PS50994">
    <property type="entry name" value="INTEGRASE"/>
    <property type="match status" value="1"/>
</dbReference>
<proteinExistence type="predicted"/>
<dbReference type="Pfam" id="PF00665">
    <property type="entry name" value="rve"/>
    <property type="match status" value="1"/>
</dbReference>
<keyword evidence="1" id="KW-0175">Coiled coil</keyword>
<dbReference type="InterPro" id="IPR036397">
    <property type="entry name" value="RNaseH_sf"/>
</dbReference>
<dbReference type="InterPro" id="IPR050900">
    <property type="entry name" value="Transposase_IS3/IS150/IS904"/>
</dbReference>
<evidence type="ECO:0000313" key="4">
    <source>
        <dbReference type="Proteomes" id="UP001176021"/>
    </source>
</evidence>
<comment type="caution">
    <text evidence="3">The sequence shown here is derived from an EMBL/GenBank/DDBJ whole genome shotgun (WGS) entry which is preliminary data.</text>
</comment>
<dbReference type="Pfam" id="PF01527">
    <property type="entry name" value="HTH_Tnp_1"/>
    <property type="match status" value="1"/>
</dbReference>
<sequence length="520" mass="60116">MAKYSKEFKYSIMMKMMPPHNQAVSEIARETGLSEATLHQWRKQARTKGMAVPSGEQEVERWSTQDKFLIVMETALLSEVELAKYCRSKGLYVEQVQAWRDACMQANGGVAQQATRFQKDLREKDRAIKTLERELRRKEAALAETAALLVLRKKIKCDMGGRRGRLISASDRIRAMLLIKEATQAGAHEEMACKEMGISLRTLQRWRSDATPLEDQRPLAERPVPRNKLTETETQEIISAVNQPIFQSLPPSQIVPILADQGIYLASESTFYRVLRNHHMQYHRGRSKKPSSKPISTHCATGPNQVWMWDITWLPGPAKGVYFYLYLILDLYSRKITAWEIWLEESAENASTLVRRGVLSEQRIVSVKPLVLHSDNGSPMKGSSLLETLYQLGITPSRSRPRVSNDNPYAESIFRTCKYRPNYPLSGFKDLTQARTWVLAFVKWYNQEHRHSGLNFLTPHQRNSGMDKVIFENRRKLYEKAKAAHPERWSREIRNWTLDNEVWLNPERIQNEIIEEKQSS</sequence>
<dbReference type="InterPro" id="IPR009057">
    <property type="entry name" value="Homeodomain-like_sf"/>
</dbReference>
<dbReference type="InterPro" id="IPR048020">
    <property type="entry name" value="Transpos_IS3"/>
</dbReference>
<evidence type="ECO:0000259" key="2">
    <source>
        <dbReference type="PROSITE" id="PS50994"/>
    </source>
</evidence>
<evidence type="ECO:0000256" key="1">
    <source>
        <dbReference type="SAM" id="Coils"/>
    </source>
</evidence>
<dbReference type="InterPro" id="IPR001584">
    <property type="entry name" value="Integrase_cat-core"/>
</dbReference>
<feature type="coiled-coil region" evidence="1">
    <location>
        <begin position="114"/>
        <end position="148"/>
    </location>
</feature>
<reference evidence="3" key="1">
    <citation type="submission" date="2022-05" db="EMBL/GenBank/DDBJ databases">
        <title>Expanded diversity of anoxic marine methylotrophy in a Black Sea sulfate reducing microorganism.</title>
        <authorList>
            <person name="Fischer P.Q."/>
            <person name="Stams A.J.M."/>
            <person name="Villanueva L."/>
            <person name="Sousa D.Z."/>
        </authorList>
    </citation>
    <scope>NUCLEOTIDE SEQUENCE</scope>
    <source>
        <strain evidence="3">P130</strain>
    </source>
</reference>
<dbReference type="InterPro" id="IPR012337">
    <property type="entry name" value="RNaseH-like_sf"/>
</dbReference>
<dbReference type="PANTHER" id="PTHR46889">
    <property type="entry name" value="TRANSPOSASE INSF FOR INSERTION SEQUENCE IS3B-RELATED"/>
    <property type="match status" value="1"/>
</dbReference>
<gene>
    <name evidence="3" type="ORF">M8H41_16925</name>
</gene>
<dbReference type="Proteomes" id="UP001176021">
    <property type="component" value="Unassembled WGS sequence"/>
</dbReference>
<feature type="domain" description="Integrase catalytic" evidence="2">
    <location>
        <begin position="299"/>
        <end position="467"/>
    </location>
</feature>
<dbReference type="InterPro" id="IPR002514">
    <property type="entry name" value="Transposase_8"/>
</dbReference>
<dbReference type="PANTHER" id="PTHR46889:SF4">
    <property type="entry name" value="TRANSPOSASE INSO FOR INSERTION SEQUENCE ELEMENT IS911B-RELATED"/>
    <property type="match status" value="1"/>
</dbReference>